<name>A0A832ZVJ0_CALS0</name>
<dbReference type="Pfam" id="PF12804">
    <property type="entry name" value="NTP_transf_3"/>
    <property type="match status" value="1"/>
</dbReference>
<sequence length="206" mass="23584">MVFSAVVLANVKPLMGRPKGLVEVNGRPMIEYVLDAIPPDVSDIMIAVNEVDESAYEEIYDRYLARPLTMTEKEKEFAKQLHKYLKDAQGSSLLVLPCDTPLITQAITMFLLDVSKKFAAAIPRTFSGRNEFVPAAYQVKPFIEAINMNPNLNMDELVRKIRNILYINMQSFKAFDPKLHFIHHINNKDDVRRVSEILKKISKEEE</sequence>
<reference evidence="2" key="1">
    <citation type="journal article" date="2020" name="ISME J.">
        <title>Gammaproteobacteria mediating utilization of methyl-, sulfur- and petroleum organic compounds in deep ocean hydrothermal plumes.</title>
        <authorList>
            <person name="Zhou Z."/>
            <person name="Liu Y."/>
            <person name="Pan J."/>
            <person name="Cron B.R."/>
            <person name="Toner B.M."/>
            <person name="Anantharaman K."/>
            <person name="Breier J.A."/>
            <person name="Dick G.J."/>
            <person name="Li M."/>
        </authorList>
    </citation>
    <scope>NUCLEOTIDE SEQUENCE</scope>
    <source>
        <strain evidence="2">SZUA-1515</strain>
    </source>
</reference>
<evidence type="ECO:0000313" key="2">
    <source>
        <dbReference type="EMBL" id="HIQ29680.1"/>
    </source>
</evidence>
<dbReference type="EMBL" id="DQVM01000074">
    <property type="protein sequence ID" value="HIQ29680.1"/>
    <property type="molecule type" value="Genomic_DNA"/>
</dbReference>
<feature type="domain" description="MobA-like NTP transferase" evidence="1">
    <location>
        <begin position="15"/>
        <end position="146"/>
    </location>
</feature>
<dbReference type="Proteomes" id="UP000608579">
    <property type="component" value="Unassembled WGS sequence"/>
</dbReference>
<evidence type="ECO:0000259" key="1">
    <source>
        <dbReference type="Pfam" id="PF12804"/>
    </source>
</evidence>
<accession>A0A832ZVJ0</accession>
<protein>
    <recommendedName>
        <fullName evidence="1">MobA-like NTP transferase domain-containing protein</fullName>
    </recommendedName>
</protein>
<dbReference type="Gene3D" id="3.90.550.10">
    <property type="entry name" value="Spore Coat Polysaccharide Biosynthesis Protein SpsA, Chain A"/>
    <property type="match status" value="1"/>
</dbReference>
<gene>
    <name evidence="2" type="ORF">EYH45_03850</name>
</gene>
<dbReference type="InterPro" id="IPR029044">
    <property type="entry name" value="Nucleotide-diphossugar_trans"/>
</dbReference>
<dbReference type="AlphaFoldDB" id="A0A832ZVJ0"/>
<organism evidence="2 3">
    <name type="scientific">Caldiarchaeum subterraneum</name>
    <dbReference type="NCBI Taxonomy" id="311458"/>
    <lineage>
        <taxon>Archaea</taxon>
        <taxon>Nitrososphaerota</taxon>
        <taxon>Candidatus Caldarchaeales</taxon>
        <taxon>Candidatus Caldarchaeaceae</taxon>
        <taxon>Candidatus Caldarchaeum</taxon>
    </lineage>
</organism>
<proteinExistence type="predicted"/>
<dbReference type="InterPro" id="IPR025877">
    <property type="entry name" value="MobA-like_NTP_Trfase"/>
</dbReference>
<dbReference type="GO" id="GO:0016779">
    <property type="term" value="F:nucleotidyltransferase activity"/>
    <property type="evidence" value="ECO:0007669"/>
    <property type="project" value="UniProtKB-ARBA"/>
</dbReference>
<comment type="caution">
    <text evidence="2">The sequence shown here is derived from an EMBL/GenBank/DDBJ whole genome shotgun (WGS) entry which is preliminary data.</text>
</comment>
<evidence type="ECO:0000313" key="3">
    <source>
        <dbReference type="Proteomes" id="UP000608579"/>
    </source>
</evidence>
<dbReference type="SUPFAM" id="SSF53448">
    <property type="entry name" value="Nucleotide-diphospho-sugar transferases"/>
    <property type="match status" value="1"/>
</dbReference>